<dbReference type="Gene3D" id="2.40.100.10">
    <property type="entry name" value="Cyclophilin-like"/>
    <property type="match status" value="1"/>
</dbReference>
<gene>
    <name evidence="7" type="ORF">ACFOEK_20390</name>
</gene>
<feature type="domain" description="PPIase cyclophilin-type" evidence="6">
    <location>
        <begin position="1"/>
        <end position="165"/>
    </location>
</feature>
<evidence type="ECO:0000256" key="5">
    <source>
        <dbReference type="RuleBase" id="RU363019"/>
    </source>
</evidence>
<dbReference type="PRINTS" id="PR00153">
    <property type="entry name" value="CSAPPISMRASE"/>
</dbReference>
<comment type="catalytic activity">
    <reaction evidence="5">
        <text>[protein]-peptidylproline (omega=180) = [protein]-peptidylproline (omega=0)</text>
        <dbReference type="Rhea" id="RHEA:16237"/>
        <dbReference type="Rhea" id="RHEA-COMP:10747"/>
        <dbReference type="Rhea" id="RHEA-COMP:10748"/>
        <dbReference type="ChEBI" id="CHEBI:83833"/>
        <dbReference type="ChEBI" id="CHEBI:83834"/>
        <dbReference type="EC" id="5.2.1.8"/>
    </reaction>
</comment>
<dbReference type="InterPro" id="IPR024936">
    <property type="entry name" value="Cyclophilin-type_PPIase"/>
</dbReference>
<dbReference type="GO" id="GO:0016853">
    <property type="term" value="F:isomerase activity"/>
    <property type="evidence" value="ECO:0007669"/>
    <property type="project" value="UniProtKB-KW"/>
</dbReference>
<dbReference type="EC" id="5.2.1.8" evidence="5"/>
<dbReference type="InterPro" id="IPR029000">
    <property type="entry name" value="Cyclophilin-like_dom_sf"/>
</dbReference>
<comment type="function">
    <text evidence="1 5">PPIases accelerate the folding of proteins. It catalyzes the cis-trans isomerization of proline imidic peptide bonds in oligopeptides.</text>
</comment>
<dbReference type="PANTHER" id="PTHR43246">
    <property type="entry name" value="PEPTIDYL-PROLYL CIS-TRANS ISOMERASE CYP38, CHLOROPLASTIC"/>
    <property type="match status" value="1"/>
</dbReference>
<dbReference type="PIRSF" id="PIRSF001467">
    <property type="entry name" value="Peptidylpro_ismrse"/>
    <property type="match status" value="1"/>
</dbReference>
<dbReference type="EMBL" id="JBHRSZ010000009">
    <property type="protein sequence ID" value="MFC3153411.1"/>
    <property type="molecule type" value="Genomic_DNA"/>
</dbReference>
<dbReference type="PROSITE" id="PS00170">
    <property type="entry name" value="CSA_PPIASE_1"/>
    <property type="match status" value="1"/>
</dbReference>
<dbReference type="InterPro" id="IPR020892">
    <property type="entry name" value="Cyclophilin-type_PPIase_CS"/>
</dbReference>
<dbReference type="PROSITE" id="PS50072">
    <property type="entry name" value="CSA_PPIASE_2"/>
    <property type="match status" value="1"/>
</dbReference>
<evidence type="ECO:0000313" key="7">
    <source>
        <dbReference type="EMBL" id="MFC3153411.1"/>
    </source>
</evidence>
<comment type="caution">
    <text evidence="7">The sequence shown here is derived from an EMBL/GenBank/DDBJ whole genome shotgun (WGS) entry which is preliminary data.</text>
</comment>
<accession>A0ABV7HL83</accession>
<evidence type="ECO:0000256" key="1">
    <source>
        <dbReference type="ARBA" id="ARBA00002388"/>
    </source>
</evidence>
<reference evidence="8" key="1">
    <citation type="journal article" date="2019" name="Int. J. Syst. Evol. Microbiol.">
        <title>The Global Catalogue of Microorganisms (GCM) 10K type strain sequencing project: providing services to taxonomists for standard genome sequencing and annotation.</title>
        <authorList>
            <consortium name="The Broad Institute Genomics Platform"/>
            <consortium name="The Broad Institute Genome Sequencing Center for Infectious Disease"/>
            <person name="Wu L."/>
            <person name="Ma J."/>
        </authorList>
    </citation>
    <scope>NUCLEOTIDE SEQUENCE [LARGE SCALE GENOMIC DNA]</scope>
    <source>
        <strain evidence="8">KCTC 52438</strain>
    </source>
</reference>
<dbReference type="Pfam" id="PF00160">
    <property type="entry name" value="Pro_isomerase"/>
    <property type="match status" value="1"/>
</dbReference>
<dbReference type="InterPro" id="IPR002130">
    <property type="entry name" value="Cyclophilin-type_PPIase_dom"/>
</dbReference>
<evidence type="ECO:0000313" key="8">
    <source>
        <dbReference type="Proteomes" id="UP001595476"/>
    </source>
</evidence>
<keyword evidence="4 5" id="KW-0413">Isomerase</keyword>
<proteinExistence type="inferred from homology"/>
<evidence type="ECO:0000256" key="2">
    <source>
        <dbReference type="ARBA" id="ARBA00007365"/>
    </source>
</evidence>
<name>A0ABV7HL83_9GAMM</name>
<dbReference type="RefSeq" id="WP_386723414.1">
    <property type="nucleotide sequence ID" value="NZ_JBHRSZ010000009.1"/>
</dbReference>
<comment type="similarity">
    <text evidence="2 5">Belongs to the cyclophilin-type PPIase family.</text>
</comment>
<dbReference type="CDD" id="cd01920">
    <property type="entry name" value="cyclophilin_EcCYP_like"/>
    <property type="match status" value="1"/>
</dbReference>
<evidence type="ECO:0000256" key="4">
    <source>
        <dbReference type="ARBA" id="ARBA00023235"/>
    </source>
</evidence>
<dbReference type="Proteomes" id="UP001595476">
    <property type="component" value="Unassembled WGS sequence"/>
</dbReference>
<evidence type="ECO:0000259" key="6">
    <source>
        <dbReference type="PROSITE" id="PS50072"/>
    </source>
</evidence>
<sequence>MPTVVLETNKGDITIELYSDKAPKTVENFLKYVNDGFYNGVIFHRVIPNFMIQTGGFTQSMSRKATNQPIENEATNGLSNTRGTIAMARTQAINSATSQFFINSVDNLFLDHKGKSTRTYGYAVFGKVTDDSLSVVDQISQQPTTSKSGHQNVPVSDIVIERAYQVIEEAATVDASAPADS</sequence>
<evidence type="ECO:0000256" key="3">
    <source>
        <dbReference type="ARBA" id="ARBA00023110"/>
    </source>
</evidence>
<keyword evidence="8" id="KW-1185">Reference proteome</keyword>
<keyword evidence="3 5" id="KW-0697">Rotamase</keyword>
<protein>
    <recommendedName>
        <fullName evidence="5">Peptidyl-prolyl cis-trans isomerase</fullName>
        <shortName evidence="5">PPIase</shortName>
        <ecNumber evidence="5">5.2.1.8</ecNumber>
    </recommendedName>
</protein>
<dbReference type="SUPFAM" id="SSF50891">
    <property type="entry name" value="Cyclophilin-like"/>
    <property type="match status" value="1"/>
</dbReference>
<organism evidence="7 8">
    <name type="scientific">Litoribrevibacter euphylliae</name>
    <dbReference type="NCBI Taxonomy" id="1834034"/>
    <lineage>
        <taxon>Bacteria</taxon>
        <taxon>Pseudomonadati</taxon>
        <taxon>Pseudomonadota</taxon>
        <taxon>Gammaproteobacteria</taxon>
        <taxon>Oceanospirillales</taxon>
        <taxon>Oceanospirillaceae</taxon>
        <taxon>Litoribrevibacter</taxon>
    </lineage>
</organism>
<dbReference type="InterPro" id="IPR044665">
    <property type="entry name" value="E_coli_cyclophilin_A-like"/>
</dbReference>